<reference evidence="3" key="1">
    <citation type="journal article" date="2021" name="Microb. Physiol.">
        <title>Proteogenomic Insights into the Physiology of Marine, Sulfate-Reducing, Filamentous Desulfonema limicola and Desulfonema magnum.</title>
        <authorList>
            <person name="Schnaars V."/>
            <person name="Wohlbrand L."/>
            <person name="Scheve S."/>
            <person name="Hinrichs C."/>
            <person name="Reinhardt R."/>
            <person name="Rabus R."/>
        </authorList>
    </citation>
    <scope>NUCLEOTIDE SEQUENCE</scope>
    <source>
        <strain evidence="3">5ac10</strain>
    </source>
</reference>
<evidence type="ECO:0000256" key="1">
    <source>
        <dbReference type="SAM" id="MobiDB-lite"/>
    </source>
</evidence>
<dbReference type="AlphaFoldDB" id="A0A975B7I8"/>
<evidence type="ECO:0000259" key="2">
    <source>
        <dbReference type="Pfam" id="PF05099"/>
    </source>
</evidence>
<dbReference type="RefSeq" id="WP_207691992.1">
    <property type="nucleotide sequence ID" value="NZ_CP061799.1"/>
</dbReference>
<dbReference type="InterPro" id="IPR007791">
    <property type="entry name" value="DjlA_N"/>
</dbReference>
<dbReference type="InterPro" id="IPR029024">
    <property type="entry name" value="TerB-like"/>
</dbReference>
<dbReference type="SUPFAM" id="SSF158682">
    <property type="entry name" value="TerB-like"/>
    <property type="match status" value="1"/>
</dbReference>
<accession>A0A975B7I8</accession>
<name>A0A975B7I8_9BACT</name>
<dbReference type="Gene3D" id="1.10.3680.10">
    <property type="entry name" value="TerB-like"/>
    <property type="match status" value="1"/>
</dbReference>
<evidence type="ECO:0000313" key="4">
    <source>
        <dbReference type="Proteomes" id="UP000663720"/>
    </source>
</evidence>
<keyword evidence="4" id="KW-1185">Reference proteome</keyword>
<evidence type="ECO:0000313" key="3">
    <source>
        <dbReference type="EMBL" id="QTA80335.1"/>
    </source>
</evidence>
<organism evidence="3 4">
    <name type="scientific">Desulfonema limicola</name>
    <dbReference type="NCBI Taxonomy" id="45656"/>
    <lineage>
        <taxon>Bacteria</taxon>
        <taxon>Pseudomonadati</taxon>
        <taxon>Thermodesulfobacteriota</taxon>
        <taxon>Desulfobacteria</taxon>
        <taxon>Desulfobacterales</taxon>
        <taxon>Desulfococcaceae</taxon>
        <taxon>Desulfonema</taxon>
    </lineage>
</organism>
<dbReference type="Proteomes" id="UP000663720">
    <property type="component" value="Chromosome"/>
</dbReference>
<gene>
    <name evidence="3" type="ORF">dnl_26340</name>
</gene>
<dbReference type="Pfam" id="PF05099">
    <property type="entry name" value="TerB"/>
    <property type="match status" value="1"/>
</dbReference>
<dbReference type="KEGG" id="dli:dnl_26340"/>
<dbReference type="EMBL" id="CP061799">
    <property type="protein sequence ID" value="QTA80335.1"/>
    <property type="molecule type" value="Genomic_DNA"/>
</dbReference>
<proteinExistence type="predicted"/>
<sequence length="236" mass="27268">MVFTRIKKAKNKNFMEAVAAGSAMVAFADTMIRPEETSKLLDYARIEESLKVFNPAEIIETFEKYIENFHFDSRVGREKALKAIQKIERSSEEARLVVFVCCAIGSADGEFDNNQRLAVREICRVLGLNPEQFSLDLKAPKPENFPRPAKTATYTKQTTTDNIPEWMKNTSNILPKPGKHEKKTENMPEWMKNPPKIQKQKKSNKPDMPQWMKNPSEIIKQHQENKNIPGWMRKIK</sequence>
<protein>
    <submittedName>
        <fullName evidence="3">Tellurite resistance protein, TerB-like</fullName>
    </submittedName>
</protein>
<feature type="region of interest" description="Disordered" evidence="1">
    <location>
        <begin position="167"/>
        <end position="212"/>
    </location>
</feature>
<feature type="domain" description="Co-chaperone DjlA N-terminal" evidence="2">
    <location>
        <begin position="16"/>
        <end position="133"/>
    </location>
</feature>
<dbReference type="CDD" id="cd07176">
    <property type="entry name" value="terB"/>
    <property type="match status" value="1"/>
</dbReference>